<accession>A0A9X0CIW0</accession>
<reference evidence="1" key="1">
    <citation type="submission" date="2023-01" db="EMBL/GenBank/DDBJ databases">
        <title>Genome assembly of the deep-sea coral Lophelia pertusa.</title>
        <authorList>
            <person name="Herrera S."/>
            <person name="Cordes E."/>
        </authorList>
    </citation>
    <scope>NUCLEOTIDE SEQUENCE</scope>
    <source>
        <strain evidence="1">USNM1676648</strain>
        <tissue evidence="1">Polyp</tissue>
    </source>
</reference>
<dbReference type="Proteomes" id="UP001163046">
    <property type="component" value="Unassembled WGS sequence"/>
</dbReference>
<dbReference type="InterPro" id="IPR052972">
    <property type="entry name" value="Sacsin_chaperone_reg"/>
</dbReference>
<evidence type="ECO:0000313" key="2">
    <source>
        <dbReference type="Proteomes" id="UP001163046"/>
    </source>
</evidence>
<dbReference type="PANTHER" id="PTHR15600:SF42">
    <property type="entry name" value="SACSIN"/>
    <property type="match status" value="1"/>
</dbReference>
<dbReference type="PANTHER" id="PTHR15600">
    <property type="entry name" value="SACSIN"/>
    <property type="match status" value="1"/>
</dbReference>
<comment type="caution">
    <text evidence="1">The sequence shown here is derived from an EMBL/GenBank/DDBJ whole genome shotgun (WGS) entry which is preliminary data.</text>
</comment>
<organism evidence="1 2">
    <name type="scientific">Desmophyllum pertusum</name>
    <dbReference type="NCBI Taxonomy" id="174260"/>
    <lineage>
        <taxon>Eukaryota</taxon>
        <taxon>Metazoa</taxon>
        <taxon>Cnidaria</taxon>
        <taxon>Anthozoa</taxon>
        <taxon>Hexacorallia</taxon>
        <taxon>Scleractinia</taxon>
        <taxon>Caryophylliina</taxon>
        <taxon>Caryophylliidae</taxon>
        <taxon>Desmophyllum</taxon>
    </lineage>
</organism>
<gene>
    <name evidence="1" type="ORF">OS493_038439</name>
</gene>
<name>A0A9X0CIW0_9CNID</name>
<dbReference type="GO" id="GO:0030544">
    <property type="term" value="F:Hsp70 protein binding"/>
    <property type="evidence" value="ECO:0007669"/>
    <property type="project" value="TreeGrafter"/>
</dbReference>
<proteinExistence type="predicted"/>
<keyword evidence="2" id="KW-1185">Reference proteome</keyword>
<sequence length="298" mass="34240">MFRFPLRTEQMARESKISSVLYHWKKLDTMMEELKKRVLPVFHFSLHKITASIVLEQKPKFLSRYQDLLPGSPHIFLHEQVCRSIFNDAATLRSSVLKTLDPGTFAANLPQTLSRERFGKAEFVQWYPGQNAVPHQRWIFRVWEFFHEIVRDVLSDAQMDEERKVLQIKVVLGPLFDWSILPVTETRRIQRKTPLSRLSFKSPPNAEHFLVPLKHASSVLDFTNPDSASLKLVRRLAKLGPPELNCSPLSATSSGISVYSSSNSVTLARMLVSVPEGSRITSYITSTKDDFRPTFNQR</sequence>
<evidence type="ECO:0000313" key="1">
    <source>
        <dbReference type="EMBL" id="KAJ7350106.1"/>
    </source>
</evidence>
<protein>
    <submittedName>
        <fullName evidence="1">Uncharacterized protein</fullName>
    </submittedName>
</protein>
<dbReference type="EMBL" id="MU827398">
    <property type="protein sequence ID" value="KAJ7350106.1"/>
    <property type="molecule type" value="Genomic_DNA"/>
</dbReference>
<dbReference type="AlphaFoldDB" id="A0A9X0CIW0"/>